<proteinExistence type="predicted"/>
<dbReference type="Pfam" id="PF07282">
    <property type="entry name" value="Cas12f1-like_TNB"/>
    <property type="match status" value="1"/>
</dbReference>
<dbReference type="EMBL" id="CP132508">
    <property type="protein sequence ID" value="WPD18344.1"/>
    <property type="molecule type" value="Genomic_DNA"/>
</dbReference>
<sequence>MPTSASGTGRSWSKRRPSIPVASVVRGVARSTRRCPQRVFRCEECGLVLDRDETAARNLAALVAAVTGNGPETRNARGRDGSPAVWQAVPEETGSRHRRIAG</sequence>
<reference evidence="4 5" key="1">
    <citation type="submission" date="2023-08" db="EMBL/GenBank/DDBJ databases">
        <title>Genome sequence of Thermaerobacter compostii strain Ins1, a spore-forming filamentous bacterium isolated from a deep geothermal reservoir.</title>
        <authorList>
            <person name="Bregnard D."/>
            <person name="Gonzalez D."/>
            <person name="Junier P."/>
        </authorList>
    </citation>
    <scope>NUCLEOTIDE SEQUENCE [LARGE SCALE GENOMIC DNA]</scope>
    <source>
        <strain evidence="4 5">Ins1</strain>
    </source>
</reference>
<accession>A0ABZ0QLG3</accession>
<evidence type="ECO:0000256" key="1">
    <source>
        <dbReference type="ARBA" id="ARBA00023125"/>
    </source>
</evidence>
<name>A0ABZ0QLG3_9FIRM</name>
<protein>
    <submittedName>
        <fullName evidence="4">Zinc ribbon domain-containing protein</fullName>
    </submittedName>
</protein>
<feature type="region of interest" description="Disordered" evidence="2">
    <location>
        <begin position="69"/>
        <end position="102"/>
    </location>
</feature>
<evidence type="ECO:0000259" key="3">
    <source>
        <dbReference type="Pfam" id="PF07282"/>
    </source>
</evidence>
<keyword evidence="5" id="KW-1185">Reference proteome</keyword>
<dbReference type="Proteomes" id="UP001304683">
    <property type="component" value="Chromosome"/>
</dbReference>
<evidence type="ECO:0000313" key="5">
    <source>
        <dbReference type="Proteomes" id="UP001304683"/>
    </source>
</evidence>
<dbReference type="InterPro" id="IPR010095">
    <property type="entry name" value="Cas12f1-like_TNB"/>
</dbReference>
<keyword evidence="1" id="KW-0238">DNA-binding</keyword>
<organism evidence="4 5">
    <name type="scientific">Thermaerobacter composti</name>
    <dbReference type="NCBI Taxonomy" id="554949"/>
    <lineage>
        <taxon>Bacteria</taxon>
        <taxon>Bacillati</taxon>
        <taxon>Bacillota</taxon>
        <taxon>Clostridia</taxon>
        <taxon>Eubacteriales</taxon>
        <taxon>Clostridiales Family XVII. Incertae Sedis</taxon>
        <taxon>Thermaerobacter</taxon>
    </lineage>
</organism>
<dbReference type="RefSeq" id="WP_318750192.1">
    <property type="nucleotide sequence ID" value="NZ_CP132508.1"/>
</dbReference>
<evidence type="ECO:0000313" key="4">
    <source>
        <dbReference type="EMBL" id="WPD18344.1"/>
    </source>
</evidence>
<gene>
    <name evidence="4" type="ORF">Q5761_08150</name>
</gene>
<evidence type="ECO:0000256" key="2">
    <source>
        <dbReference type="SAM" id="MobiDB-lite"/>
    </source>
</evidence>
<feature type="domain" description="Cas12f1-like TNB" evidence="3">
    <location>
        <begin position="31"/>
        <end position="59"/>
    </location>
</feature>